<feature type="transmembrane region" description="Helical" evidence="1">
    <location>
        <begin position="78"/>
        <end position="99"/>
    </location>
</feature>
<keyword evidence="1" id="KW-0812">Transmembrane</keyword>
<feature type="transmembrane region" description="Helical" evidence="1">
    <location>
        <begin position="119"/>
        <end position="136"/>
    </location>
</feature>
<evidence type="ECO:0000313" key="2">
    <source>
        <dbReference type="EMBL" id="QJY46771.1"/>
    </source>
</evidence>
<dbReference type="AlphaFoldDB" id="A0A6M6JKB0"/>
<evidence type="ECO:0000256" key="1">
    <source>
        <dbReference type="SAM" id="Phobius"/>
    </source>
</evidence>
<evidence type="ECO:0000313" key="3">
    <source>
        <dbReference type="Proteomes" id="UP000505377"/>
    </source>
</evidence>
<dbReference type="Proteomes" id="UP000505377">
    <property type="component" value="Chromosome"/>
</dbReference>
<keyword evidence="3" id="KW-1185">Reference proteome</keyword>
<sequence>MTGPGLDPVDLHVAALARRLRGPARLRRSMLAETRAGLLDAAAAHRDAAVAVAEFGSVAEIAPAYQAELTAAQSRRTALLLVALFPAMVLGWDLLWSSGVAWTGPAPAAVRLLARVQDLVSWGITALAATLLVLTLRSRADERRLALAAGGLGALGAVLCGGTAVAMNLANLDRTVDMLATHPAALLAIVLSGVALVLVLASTTRALRLGVRADHRPVGPSVRRTTGP</sequence>
<reference evidence="2 3" key="1">
    <citation type="submission" date="2020-05" db="EMBL/GenBank/DDBJ databases">
        <authorList>
            <person name="Mo P."/>
        </authorList>
    </citation>
    <scope>NUCLEOTIDE SEQUENCE [LARGE SCALE GENOMIC DNA]</scope>
    <source>
        <strain evidence="2 3">Gen01</strain>
    </source>
</reference>
<dbReference type="KEGG" id="pbro:HOP40_13880"/>
<feature type="transmembrane region" description="Helical" evidence="1">
    <location>
        <begin position="145"/>
        <end position="167"/>
    </location>
</feature>
<dbReference type="RefSeq" id="WP_172158469.1">
    <property type="nucleotide sequence ID" value="NZ_CP053564.1"/>
</dbReference>
<organism evidence="2 3">
    <name type="scientific">Pseudonocardia broussonetiae</name>
    <dbReference type="NCBI Taxonomy" id="2736640"/>
    <lineage>
        <taxon>Bacteria</taxon>
        <taxon>Bacillati</taxon>
        <taxon>Actinomycetota</taxon>
        <taxon>Actinomycetes</taxon>
        <taxon>Pseudonocardiales</taxon>
        <taxon>Pseudonocardiaceae</taxon>
        <taxon>Pseudonocardia</taxon>
    </lineage>
</organism>
<name>A0A6M6JKB0_9PSEU</name>
<protein>
    <submittedName>
        <fullName evidence="2">Uncharacterized protein</fullName>
    </submittedName>
</protein>
<feature type="transmembrane region" description="Helical" evidence="1">
    <location>
        <begin position="179"/>
        <end position="201"/>
    </location>
</feature>
<keyword evidence="1" id="KW-0472">Membrane</keyword>
<dbReference type="EMBL" id="CP053564">
    <property type="protein sequence ID" value="QJY46771.1"/>
    <property type="molecule type" value="Genomic_DNA"/>
</dbReference>
<keyword evidence="1" id="KW-1133">Transmembrane helix</keyword>
<accession>A0A6M6JKB0</accession>
<proteinExistence type="predicted"/>
<gene>
    <name evidence="2" type="ORF">HOP40_13880</name>
</gene>